<evidence type="ECO:0000313" key="2">
    <source>
        <dbReference type="WBParaSite" id="nRc.2.0.1.t45210-RA"/>
    </source>
</evidence>
<proteinExistence type="predicted"/>
<evidence type="ECO:0000313" key="1">
    <source>
        <dbReference type="Proteomes" id="UP000887565"/>
    </source>
</evidence>
<name>A0A915L601_ROMCU</name>
<accession>A0A915L601</accession>
<dbReference type="PANTHER" id="PTHR47027:SF20">
    <property type="entry name" value="REVERSE TRANSCRIPTASE-LIKE PROTEIN WITH RNA-DIRECTED DNA POLYMERASE DOMAIN"/>
    <property type="match status" value="1"/>
</dbReference>
<keyword evidence="1" id="KW-1185">Reference proteome</keyword>
<protein>
    <submittedName>
        <fullName evidence="2">Reverse transcriptase</fullName>
    </submittedName>
</protein>
<dbReference type="AlphaFoldDB" id="A0A915L601"/>
<sequence length="142" mass="16188">MMIDPIMKKVFRGRPGEQYDDENSLTDLDDSTIEKNFFSVPPKLQMCCTIFANTDAEVTDILHYITRNAQLYGLRINADKTKVLSTGGSLASIHLDSVQIEQVQEFKYLGSLVQEKKVVSTTEIYNRIWQAMAIFASLKWCI</sequence>
<reference evidence="2" key="1">
    <citation type="submission" date="2022-11" db="UniProtKB">
        <authorList>
            <consortium name="WormBaseParasite"/>
        </authorList>
    </citation>
    <scope>IDENTIFICATION</scope>
</reference>
<dbReference type="WBParaSite" id="nRc.2.0.1.t45210-RA">
    <property type="protein sequence ID" value="nRc.2.0.1.t45210-RA"/>
    <property type="gene ID" value="nRc.2.0.1.g45210"/>
</dbReference>
<dbReference type="PANTHER" id="PTHR47027">
    <property type="entry name" value="REVERSE TRANSCRIPTASE DOMAIN-CONTAINING PROTEIN"/>
    <property type="match status" value="1"/>
</dbReference>
<organism evidence="1 2">
    <name type="scientific">Romanomermis culicivorax</name>
    <name type="common">Nematode worm</name>
    <dbReference type="NCBI Taxonomy" id="13658"/>
    <lineage>
        <taxon>Eukaryota</taxon>
        <taxon>Metazoa</taxon>
        <taxon>Ecdysozoa</taxon>
        <taxon>Nematoda</taxon>
        <taxon>Enoplea</taxon>
        <taxon>Dorylaimia</taxon>
        <taxon>Mermithida</taxon>
        <taxon>Mermithoidea</taxon>
        <taxon>Mermithidae</taxon>
        <taxon>Romanomermis</taxon>
    </lineage>
</organism>
<dbReference type="Proteomes" id="UP000887565">
    <property type="component" value="Unplaced"/>
</dbReference>